<dbReference type="InterPro" id="IPR050483">
    <property type="entry name" value="CoA-transferase_III_domain"/>
</dbReference>
<dbReference type="InterPro" id="IPR044855">
    <property type="entry name" value="CoA-Trfase_III_dom3_sf"/>
</dbReference>
<evidence type="ECO:0000313" key="4">
    <source>
        <dbReference type="Proteomes" id="UP000244904"/>
    </source>
</evidence>
<feature type="region of interest" description="Disordered" evidence="2">
    <location>
        <begin position="358"/>
        <end position="379"/>
    </location>
</feature>
<dbReference type="InterPro" id="IPR023606">
    <property type="entry name" value="CoA-Trfase_III_dom_1_sf"/>
</dbReference>
<evidence type="ECO:0000313" key="3">
    <source>
        <dbReference type="EMBL" id="SPF78124.1"/>
    </source>
</evidence>
<keyword evidence="1 3" id="KW-0808">Transferase</keyword>
<dbReference type="PANTHER" id="PTHR48207">
    <property type="entry name" value="SUCCINATE--HYDROXYMETHYLGLUTARATE COA-TRANSFERASE"/>
    <property type="match status" value="1"/>
</dbReference>
<dbReference type="Gene3D" id="3.40.50.10540">
    <property type="entry name" value="Crotonobetainyl-coa:carnitine coa-transferase, domain 1"/>
    <property type="match status" value="1"/>
</dbReference>
<reference evidence="4" key="1">
    <citation type="submission" date="2018-03" db="EMBL/GenBank/DDBJ databases">
        <authorList>
            <person name="Rodrigo-Torres L."/>
            <person name="Arahal R. D."/>
            <person name="Lucena T."/>
        </authorList>
    </citation>
    <scope>NUCLEOTIDE SEQUENCE [LARGE SCALE GENOMIC DNA]</scope>
    <source>
        <strain evidence="4">CECT 8871</strain>
    </source>
</reference>
<dbReference type="EMBL" id="OMOJ01000001">
    <property type="protein sequence ID" value="SPF78124.1"/>
    <property type="molecule type" value="Genomic_DNA"/>
</dbReference>
<dbReference type="Pfam" id="PF02515">
    <property type="entry name" value="CoA_transf_3"/>
    <property type="match status" value="1"/>
</dbReference>
<dbReference type="AlphaFoldDB" id="A0A2R8AQL9"/>
<sequence>MPQPLEGLRILDFTHVVAGPLATHLLRLLGAEVIKVESPSGDPLRNYSLIPSERGMAPAFVGINSGKKSVVLDLKSDGGLAHAQRLMASSDVVIENFRPGVMDRLGLGFQAAKALRPGIVYCSVSGFGQDSPLRDHPAIDQIVQSLSGLMNVSGHEGDDPIRIGIPIVDTFTGVMAALATLSALLQRERFGGDGQMVDVAMLDTTLVMMLSVVNPFLLNGTRHVRTGNGGFSRAPTADTFPTAKGQITIGAVQEKQVQALLQALGLGGLTSDPRFADRDARQANSDALQTQLRDAFAARPAAEWGPLLAAAGVPAGEVLQFEDVFARGWTQARDLTLSIPFGDGEAEILNAGFTFAHGGPGHAEGPPTLGQHTSEILGD</sequence>
<name>A0A2R8AQL9_9RHOB</name>
<organism evidence="3 4">
    <name type="scientific">Pseudoprimorskyibacter insulae</name>
    <dbReference type="NCBI Taxonomy" id="1695997"/>
    <lineage>
        <taxon>Bacteria</taxon>
        <taxon>Pseudomonadati</taxon>
        <taxon>Pseudomonadota</taxon>
        <taxon>Alphaproteobacteria</taxon>
        <taxon>Rhodobacterales</taxon>
        <taxon>Paracoccaceae</taxon>
        <taxon>Pseudoprimorskyibacter</taxon>
    </lineage>
</organism>
<dbReference type="Proteomes" id="UP000244904">
    <property type="component" value="Unassembled WGS sequence"/>
</dbReference>
<accession>A0A2R8AQL9</accession>
<dbReference type="OrthoDB" id="7208981at2"/>
<dbReference type="EC" id="2.8.3.19" evidence="3"/>
<protein>
    <submittedName>
        <fullName evidence="3">Acetyl-CoA:oxalate CoA-transferase</fullName>
        <ecNumber evidence="3">2.8.3.19</ecNumber>
    </submittedName>
</protein>
<dbReference type="Gene3D" id="3.30.1540.10">
    <property type="entry name" value="formyl-coa transferase, domain 3"/>
    <property type="match status" value="1"/>
</dbReference>
<evidence type="ECO:0000256" key="1">
    <source>
        <dbReference type="ARBA" id="ARBA00022679"/>
    </source>
</evidence>
<proteinExistence type="predicted"/>
<gene>
    <name evidence="3" type="primary">uctC_1</name>
    <name evidence="3" type="ORF">PRI8871_00715</name>
</gene>
<keyword evidence="4" id="KW-1185">Reference proteome</keyword>
<evidence type="ECO:0000256" key="2">
    <source>
        <dbReference type="SAM" id="MobiDB-lite"/>
    </source>
</evidence>
<feature type="compositionally biased region" description="Polar residues" evidence="2">
    <location>
        <begin position="370"/>
        <end position="379"/>
    </location>
</feature>
<dbReference type="GO" id="GO:0008410">
    <property type="term" value="F:CoA-transferase activity"/>
    <property type="evidence" value="ECO:0007669"/>
    <property type="project" value="TreeGrafter"/>
</dbReference>
<dbReference type="PANTHER" id="PTHR48207:SF3">
    <property type="entry name" value="SUCCINATE--HYDROXYMETHYLGLUTARATE COA-TRANSFERASE"/>
    <property type="match status" value="1"/>
</dbReference>
<dbReference type="SUPFAM" id="SSF89796">
    <property type="entry name" value="CoA-transferase family III (CaiB/BaiF)"/>
    <property type="match status" value="1"/>
</dbReference>
<dbReference type="InterPro" id="IPR003673">
    <property type="entry name" value="CoA-Trfase_fam_III"/>
</dbReference>
<dbReference type="RefSeq" id="WP_108884795.1">
    <property type="nucleotide sequence ID" value="NZ_OMOJ01000001.1"/>
</dbReference>